<comment type="caution">
    <text evidence="2">The sequence shown here is derived from an EMBL/GenBank/DDBJ whole genome shotgun (WGS) entry which is preliminary data.</text>
</comment>
<dbReference type="SUPFAM" id="SSF81606">
    <property type="entry name" value="PP2C-like"/>
    <property type="match status" value="1"/>
</dbReference>
<dbReference type="SMART" id="SM00332">
    <property type="entry name" value="PP2Cc"/>
    <property type="match status" value="1"/>
</dbReference>
<dbReference type="Gene3D" id="3.60.40.10">
    <property type="entry name" value="PPM-type phosphatase domain"/>
    <property type="match status" value="1"/>
</dbReference>
<evidence type="ECO:0000259" key="1">
    <source>
        <dbReference type="PROSITE" id="PS51746"/>
    </source>
</evidence>
<dbReference type="PROSITE" id="PS51746">
    <property type="entry name" value="PPM_2"/>
    <property type="match status" value="1"/>
</dbReference>
<keyword evidence="3" id="KW-1185">Reference proteome</keyword>
<dbReference type="PANTHER" id="PTHR47992">
    <property type="entry name" value="PROTEIN PHOSPHATASE"/>
    <property type="match status" value="1"/>
</dbReference>
<dbReference type="InterPro" id="IPR015655">
    <property type="entry name" value="PP2C"/>
</dbReference>
<dbReference type="EMBL" id="BAABBP010000024">
    <property type="protein sequence ID" value="GAA4000171.1"/>
    <property type="molecule type" value="Genomic_DNA"/>
</dbReference>
<dbReference type="Proteomes" id="UP001501627">
    <property type="component" value="Unassembled WGS sequence"/>
</dbReference>
<reference evidence="3" key="1">
    <citation type="journal article" date="2019" name="Int. J. Syst. Evol. Microbiol.">
        <title>The Global Catalogue of Microorganisms (GCM) 10K type strain sequencing project: providing services to taxonomists for standard genome sequencing and annotation.</title>
        <authorList>
            <consortium name="The Broad Institute Genomics Platform"/>
            <consortium name="The Broad Institute Genome Sequencing Center for Infectious Disease"/>
            <person name="Wu L."/>
            <person name="Ma J."/>
        </authorList>
    </citation>
    <scope>NUCLEOTIDE SEQUENCE [LARGE SCALE GENOMIC DNA]</scope>
    <source>
        <strain evidence="3">JCM 17561</strain>
    </source>
</reference>
<feature type="domain" description="PPM-type phosphatase" evidence="1">
    <location>
        <begin position="15"/>
        <end position="255"/>
    </location>
</feature>
<name>A0ABP7RNT0_9BURK</name>
<dbReference type="SMART" id="SM00331">
    <property type="entry name" value="PP2C_SIG"/>
    <property type="match status" value="1"/>
</dbReference>
<dbReference type="InterPro" id="IPR001932">
    <property type="entry name" value="PPM-type_phosphatase-like_dom"/>
</dbReference>
<dbReference type="NCBIfam" id="NF033484">
    <property type="entry name" value="Stp1_PP2C_phos"/>
    <property type="match status" value="1"/>
</dbReference>
<evidence type="ECO:0000313" key="3">
    <source>
        <dbReference type="Proteomes" id="UP001501627"/>
    </source>
</evidence>
<dbReference type="InterPro" id="IPR036457">
    <property type="entry name" value="PPM-type-like_dom_sf"/>
</dbReference>
<gene>
    <name evidence="2" type="ORF">GCM10022279_24840</name>
</gene>
<evidence type="ECO:0000313" key="2">
    <source>
        <dbReference type="EMBL" id="GAA4000171.1"/>
    </source>
</evidence>
<organism evidence="2 3">
    <name type="scientific">Comamonas faecalis</name>
    <dbReference type="NCBI Taxonomy" id="1387849"/>
    <lineage>
        <taxon>Bacteria</taxon>
        <taxon>Pseudomonadati</taxon>
        <taxon>Pseudomonadota</taxon>
        <taxon>Betaproteobacteria</taxon>
        <taxon>Burkholderiales</taxon>
        <taxon>Comamonadaceae</taxon>
        <taxon>Comamonas</taxon>
    </lineage>
</organism>
<dbReference type="Pfam" id="PF13672">
    <property type="entry name" value="PP2C_2"/>
    <property type="match status" value="1"/>
</dbReference>
<proteinExistence type="predicted"/>
<sequence>MLIHPMKSLPCLVLHCAGVSDTGRVRNNNEDAMAWHAGTGLAVLADGMGGYNAGEVAAALAVDGIGSDMLRWLRQHPGSSAEQVQQALAAAVRAANQAIVRHAGSDAQCAGMGTTLVAAVFGAGTLVLCHVGDSRCYRLRAGSLQQLTRDHSWLQEQIDAGWLSAEEAQYYGPRNLVTRALGVQDNAQEECQNLPVQAGDLYLLCSDGLHDLIGDALLQAALARSQTLEDKAQSLVDLANAHGGNDNISVLLVQVGAAGDCADNGLLQAPLQRLP</sequence>
<dbReference type="CDD" id="cd00143">
    <property type="entry name" value="PP2Cc"/>
    <property type="match status" value="1"/>
</dbReference>
<accession>A0ABP7RNT0</accession>
<protein>
    <submittedName>
        <fullName evidence="2">Stp1/IreP family PP2C-type Ser/Thr phosphatase</fullName>
    </submittedName>
</protein>